<comment type="caution">
    <text evidence="2">The sequence shown here is derived from an EMBL/GenBank/DDBJ whole genome shotgun (WGS) entry which is preliminary data.</text>
</comment>
<dbReference type="SUPFAM" id="SSF55729">
    <property type="entry name" value="Acyl-CoA N-acyltransferases (Nat)"/>
    <property type="match status" value="1"/>
</dbReference>
<dbReference type="Proteomes" id="UP000010953">
    <property type="component" value="Unassembled WGS sequence"/>
</dbReference>
<keyword evidence="3" id="KW-1185">Reference proteome</keyword>
<dbReference type="InterPro" id="IPR000182">
    <property type="entry name" value="GNAT_dom"/>
</dbReference>
<dbReference type="eggNOG" id="COG0456">
    <property type="taxonomic scope" value="Bacteria"/>
</dbReference>
<reference evidence="2" key="1">
    <citation type="submission" date="2013-01" db="EMBL/GenBank/DDBJ databases">
        <title>Genome assembly of Mariniradius saccharolyticus AK6.</title>
        <authorList>
            <person name="Vaidya B."/>
            <person name="Khatri I."/>
            <person name="Tanuku N.R.S."/>
            <person name="Subramanian S."/>
            <person name="Pinnaka A."/>
        </authorList>
    </citation>
    <scope>NUCLEOTIDE SEQUENCE [LARGE SCALE GENOMIC DNA]</scope>
    <source>
        <strain evidence="2">AK6</strain>
    </source>
</reference>
<organism evidence="2 3">
    <name type="scientific">Mariniradius saccharolyticus AK6</name>
    <dbReference type="NCBI Taxonomy" id="1239962"/>
    <lineage>
        <taxon>Bacteria</taxon>
        <taxon>Pseudomonadati</taxon>
        <taxon>Bacteroidota</taxon>
        <taxon>Cytophagia</taxon>
        <taxon>Cytophagales</taxon>
        <taxon>Cyclobacteriaceae</taxon>
        <taxon>Mariniradius</taxon>
    </lineage>
</organism>
<dbReference type="GO" id="GO:0016747">
    <property type="term" value="F:acyltransferase activity, transferring groups other than amino-acyl groups"/>
    <property type="evidence" value="ECO:0007669"/>
    <property type="project" value="InterPro"/>
</dbReference>
<dbReference type="AlphaFoldDB" id="M7X9D9"/>
<sequence length="122" mass="14332">MVEDYFSNPDTQDIWLTKLEHGTPIAVAYCAPERLTEGTYNLYLIAVHKDFQGKGLGKKMMGHIENLLRSQGNRILLVETSGLPEFEMTREFYDQYGYTREAVIRDFYREGDDKIVFWKRLQ</sequence>
<protein>
    <submittedName>
        <fullName evidence="2">Acetyltransferase</fullName>
    </submittedName>
</protein>
<feature type="domain" description="N-acetyltransferase" evidence="1">
    <location>
        <begin position="1"/>
        <end position="122"/>
    </location>
</feature>
<dbReference type="InterPro" id="IPR016181">
    <property type="entry name" value="Acyl_CoA_acyltransferase"/>
</dbReference>
<accession>M7X9D9</accession>
<proteinExistence type="predicted"/>
<evidence type="ECO:0000259" key="1">
    <source>
        <dbReference type="PROSITE" id="PS51186"/>
    </source>
</evidence>
<dbReference type="EMBL" id="AMZY02000007">
    <property type="protein sequence ID" value="EMS34030.1"/>
    <property type="molecule type" value="Genomic_DNA"/>
</dbReference>
<evidence type="ECO:0000313" key="2">
    <source>
        <dbReference type="EMBL" id="EMS34030.1"/>
    </source>
</evidence>
<dbReference type="STRING" id="1239962.C943_03846"/>
<dbReference type="Pfam" id="PF13508">
    <property type="entry name" value="Acetyltransf_7"/>
    <property type="match status" value="1"/>
</dbReference>
<name>M7X9D9_9BACT</name>
<dbReference type="PROSITE" id="PS51186">
    <property type="entry name" value="GNAT"/>
    <property type="match status" value="1"/>
</dbReference>
<evidence type="ECO:0000313" key="3">
    <source>
        <dbReference type="Proteomes" id="UP000010953"/>
    </source>
</evidence>
<dbReference type="Gene3D" id="3.40.630.30">
    <property type="match status" value="1"/>
</dbReference>
<dbReference type="CDD" id="cd04301">
    <property type="entry name" value="NAT_SF"/>
    <property type="match status" value="1"/>
</dbReference>
<dbReference type="InParanoid" id="M7X9D9"/>
<gene>
    <name evidence="2" type="ORF">C943_03846</name>
</gene>